<name>A0A7J5BAA2_9MICO</name>
<gene>
    <name evidence="5" type="ORF">F8O05_10155</name>
</gene>
<sequence length="345" mass="35734">MTNDAVNQQGEGQPGDDKRSEDKQHQDKQHHDKHWVATKFGGLDSFELHPVTVPAPAADEVTIRVKAAGVNPIDLKILGRLSDPALLPRPVGTEISGVIEAVGAAVGQDAQTGTPGLGVGDKVVAFRTPGGYATRINVPARDVFAKPPTLSFDEAAGLLLVGTTSAEMLATVDAKEGDVILLHGASGAIGAMVLQLAARIGATVIGTTSARNAENVSRYGGIPVEYGPGLIDRVRAAAPSGITVALDAAGTEEALETSLALVADHSRILTIVQPQAAAEHGLHYIGGNQPKSTAFRDAHRAELLELAGSGELQVPISHTFPLKEAKFAIDLVAHGRAAGKVVVHP</sequence>
<dbReference type="SUPFAM" id="SSF50129">
    <property type="entry name" value="GroES-like"/>
    <property type="match status" value="1"/>
</dbReference>
<evidence type="ECO:0000259" key="4">
    <source>
        <dbReference type="SMART" id="SM00829"/>
    </source>
</evidence>
<dbReference type="InterPro" id="IPR020843">
    <property type="entry name" value="ER"/>
</dbReference>
<comment type="caution">
    <text evidence="5">The sequence shown here is derived from an EMBL/GenBank/DDBJ whole genome shotgun (WGS) entry which is preliminary data.</text>
</comment>
<dbReference type="Pfam" id="PF13602">
    <property type="entry name" value="ADH_zinc_N_2"/>
    <property type="match status" value="1"/>
</dbReference>
<evidence type="ECO:0000256" key="2">
    <source>
        <dbReference type="ARBA" id="ARBA00023002"/>
    </source>
</evidence>
<protein>
    <submittedName>
        <fullName evidence="5">NADP-dependent oxidoreductase</fullName>
    </submittedName>
</protein>
<dbReference type="InterPro" id="IPR013154">
    <property type="entry name" value="ADH-like_N"/>
</dbReference>
<accession>A0A7J5BAA2</accession>
<keyword evidence="1" id="KW-0521">NADP</keyword>
<dbReference type="Proteomes" id="UP000433493">
    <property type="component" value="Unassembled WGS sequence"/>
</dbReference>
<dbReference type="CDD" id="cd05289">
    <property type="entry name" value="MDR_like_2"/>
    <property type="match status" value="1"/>
</dbReference>
<keyword evidence="6" id="KW-1185">Reference proteome</keyword>
<feature type="domain" description="Enoyl reductase (ER)" evidence="4">
    <location>
        <begin position="41"/>
        <end position="343"/>
    </location>
</feature>
<evidence type="ECO:0000256" key="3">
    <source>
        <dbReference type="SAM" id="MobiDB-lite"/>
    </source>
</evidence>
<dbReference type="GO" id="GO:0016651">
    <property type="term" value="F:oxidoreductase activity, acting on NAD(P)H"/>
    <property type="evidence" value="ECO:0007669"/>
    <property type="project" value="TreeGrafter"/>
</dbReference>
<reference evidence="5 6" key="1">
    <citation type="submission" date="2019-09" db="EMBL/GenBank/DDBJ databases">
        <title>Phylogeny of genus Pseudoclavibacter and closely related genus.</title>
        <authorList>
            <person name="Li Y."/>
        </authorList>
    </citation>
    <scope>NUCLEOTIDE SEQUENCE [LARGE SCALE GENOMIC DNA]</scope>
    <source>
        <strain evidence="5 6">KCTC 13959</strain>
    </source>
</reference>
<evidence type="ECO:0000313" key="5">
    <source>
        <dbReference type="EMBL" id="KAB1642179.1"/>
    </source>
</evidence>
<dbReference type="Gene3D" id="3.40.50.720">
    <property type="entry name" value="NAD(P)-binding Rossmann-like Domain"/>
    <property type="match status" value="1"/>
</dbReference>
<feature type="region of interest" description="Disordered" evidence="3">
    <location>
        <begin position="1"/>
        <end position="33"/>
    </location>
</feature>
<keyword evidence="2" id="KW-0560">Oxidoreductase</keyword>
<feature type="compositionally biased region" description="Polar residues" evidence="3">
    <location>
        <begin position="1"/>
        <end position="11"/>
    </location>
</feature>
<dbReference type="InterPro" id="IPR036291">
    <property type="entry name" value="NAD(P)-bd_dom_sf"/>
</dbReference>
<organism evidence="5 6">
    <name type="scientific">Gulosibacter chungangensis</name>
    <dbReference type="NCBI Taxonomy" id="979746"/>
    <lineage>
        <taxon>Bacteria</taxon>
        <taxon>Bacillati</taxon>
        <taxon>Actinomycetota</taxon>
        <taxon>Actinomycetes</taxon>
        <taxon>Micrococcales</taxon>
        <taxon>Microbacteriaceae</taxon>
        <taxon>Gulosibacter</taxon>
    </lineage>
</organism>
<dbReference type="InterPro" id="IPR011032">
    <property type="entry name" value="GroES-like_sf"/>
</dbReference>
<dbReference type="EMBL" id="WBKB01000006">
    <property type="protein sequence ID" value="KAB1642179.1"/>
    <property type="molecule type" value="Genomic_DNA"/>
</dbReference>
<dbReference type="SUPFAM" id="SSF51735">
    <property type="entry name" value="NAD(P)-binding Rossmann-fold domains"/>
    <property type="match status" value="1"/>
</dbReference>
<dbReference type="RefSeq" id="WP_158052634.1">
    <property type="nucleotide sequence ID" value="NZ_WBKB01000006.1"/>
</dbReference>
<dbReference type="Pfam" id="PF08240">
    <property type="entry name" value="ADH_N"/>
    <property type="match status" value="1"/>
</dbReference>
<dbReference type="PANTHER" id="PTHR48106">
    <property type="entry name" value="QUINONE OXIDOREDUCTASE PIG3-RELATED"/>
    <property type="match status" value="1"/>
</dbReference>
<dbReference type="SMART" id="SM00829">
    <property type="entry name" value="PKS_ER"/>
    <property type="match status" value="1"/>
</dbReference>
<dbReference type="GO" id="GO:0070402">
    <property type="term" value="F:NADPH binding"/>
    <property type="evidence" value="ECO:0007669"/>
    <property type="project" value="TreeGrafter"/>
</dbReference>
<dbReference type="Gene3D" id="3.90.180.10">
    <property type="entry name" value="Medium-chain alcohol dehydrogenases, catalytic domain"/>
    <property type="match status" value="1"/>
</dbReference>
<proteinExistence type="predicted"/>
<dbReference type="AlphaFoldDB" id="A0A7J5BAA2"/>
<dbReference type="OrthoDB" id="9801186at2"/>
<feature type="compositionally biased region" description="Basic and acidic residues" evidence="3">
    <location>
        <begin position="15"/>
        <end position="30"/>
    </location>
</feature>
<evidence type="ECO:0000256" key="1">
    <source>
        <dbReference type="ARBA" id="ARBA00022857"/>
    </source>
</evidence>
<evidence type="ECO:0000313" key="6">
    <source>
        <dbReference type="Proteomes" id="UP000433493"/>
    </source>
</evidence>